<organism evidence="4 5">
    <name type="scientific">Erythrobacter aureus</name>
    <dbReference type="NCBI Taxonomy" id="2182384"/>
    <lineage>
        <taxon>Bacteria</taxon>
        <taxon>Pseudomonadati</taxon>
        <taxon>Pseudomonadota</taxon>
        <taxon>Alphaproteobacteria</taxon>
        <taxon>Sphingomonadales</taxon>
        <taxon>Erythrobacteraceae</taxon>
        <taxon>Erythrobacter/Porphyrobacter group</taxon>
        <taxon>Erythrobacter</taxon>
    </lineage>
</organism>
<dbReference type="SUPFAM" id="SSF52540">
    <property type="entry name" value="P-loop containing nucleoside triphosphate hydrolases"/>
    <property type="match status" value="1"/>
</dbReference>
<dbReference type="Gene3D" id="3.40.50.300">
    <property type="entry name" value="P-loop containing nucleotide triphosphate hydrolases"/>
    <property type="match status" value="2"/>
</dbReference>
<dbReference type="Pfam" id="PF13558">
    <property type="entry name" value="SbcC_Walker_B"/>
    <property type="match status" value="1"/>
</dbReference>
<keyword evidence="4" id="KW-0614">Plasmid</keyword>
<evidence type="ECO:0000256" key="2">
    <source>
        <dbReference type="SAM" id="Coils"/>
    </source>
</evidence>
<dbReference type="RefSeq" id="WP_115418343.1">
    <property type="nucleotide sequence ID" value="NZ_CP031358.1"/>
</dbReference>
<dbReference type="GO" id="GO:0006302">
    <property type="term" value="P:double-strand break repair"/>
    <property type="evidence" value="ECO:0007669"/>
    <property type="project" value="TreeGrafter"/>
</dbReference>
<gene>
    <name evidence="4" type="ORF">DVR09_16385</name>
</gene>
<evidence type="ECO:0000256" key="1">
    <source>
        <dbReference type="ARBA" id="ARBA00023054"/>
    </source>
</evidence>
<accession>A0A345YJC8</accession>
<feature type="coiled-coil region" evidence="2">
    <location>
        <begin position="287"/>
        <end position="328"/>
    </location>
</feature>
<evidence type="ECO:0000313" key="5">
    <source>
        <dbReference type="Proteomes" id="UP000254508"/>
    </source>
</evidence>
<reference evidence="4 5" key="1">
    <citation type="submission" date="2018-07" db="EMBL/GenBank/DDBJ databases">
        <title>Genome sequence of Erythrobacter strain YH-07, an antagonistic bacterium isolated from Yellow Sea.</title>
        <authorList>
            <person name="Tang T."/>
            <person name="Liu Q."/>
            <person name="Sun X."/>
        </authorList>
    </citation>
    <scope>NUCLEOTIDE SEQUENCE [LARGE SCALE GENOMIC DNA]</scope>
    <source>
        <strain evidence="4 5">YH-07</strain>
        <plasmid evidence="4 5">unnamed</plasmid>
    </source>
</reference>
<dbReference type="EMBL" id="CP031358">
    <property type="protein sequence ID" value="AXK44030.1"/>
    <property type="molecule type" value="Genomic_DNA"/>
</dbReference>
<name>A0A345YJC8_9SPHN</name>
<feature type="coiled-coil region" evidence="2">
    <location>
        <begin position="631"/>
        <end position="658"/>
    </location>
</feature>
<dbReference type="KEGG" id="err:DVR09_16385"/>
<sequence length="1145" mass="129293">MISLSRIVFVNWYTFGMQDIDVRGSIGLVGPNGAGKSSILDAIQVIITGNNKNHLSLNASSNQNAGPRKADEKRSVRDYCLGKIQNDQLRPESITYLALVFEREHDKRCWTIGLGLSAREQDSSEDILCAFIAPGQSLRAEDFVARGPDGPYPLDHEDLLVKLKRVPGFENHGNRPTNFTKHVLDALRGKHYKAEPKRFLSSIKSALRFKEMESANQFVRNYLLDDDKIDIEALRTSVATWRGFQEKIEQLEEQRGVVLDVINEYRSLIDSALEQKSMRWVERKAERDRLERHLSNLNKQLEAKRQELSQLEAILASTRNRRQATADEIADISRSLATNDLELAIKDFKIQLEGARKAEAEAQRHRDAYLLLLGSSTSILSQMVQTYDKGQYIEAKTAFEAIVSRMDASEKLTSREVDLAVQNAMAPAEAYQGELNKAFRNEAARTHQFQASLNEARDQLRDVIAGKALIRHQTQSLIDQLAARDIEATPVSTLVEVLDEEWRDAVETILGPAREALIVDPQDARDATSFMRQNRADFVGCQIVNTTRTREIDPEPRNDSLAAILSTDNPHVRAFLNRRLNNVVRVKTEDELLKVDRGITPDCIAASGGTIEVRRPVQQHLLGKDAQALNRPLLEQRIAELELDIDRANRREENLQTLVTALREFTAGVQKAEGLFPLENALSDASRRTLDLEDNIRRLESDRPVEVRERLDDLQADLEQLKEEEAEDERKVRVAQHELGKIDNQITDTETGAQIKTEAARAAFDMVDDISDDERASHQRDFDALLEGFENLPSLREAARTQGAAAAGRVARLTGSAPVKASTYARDYDVPGWEPELGQDHPAALEWLKESLALIDNHHLTQYREQVETARVTMEETVRSDLLLKLYSRIDGAKAQIRNLSNQLRTRIFHRERYEFTVKPNPAYHDIVQVAKRIRENPADVSTLFSPDAELDGEIARGVDKIRAMLESGEDVSEISDYRNYLRFDLITRRIEDDEIASEYSKRQGTGSGGEKQVPFYIAISCAVANTCHHKETDRDKLGLGFVMFDEAFNKLDGANTSACLSLMSEFNLQAIVSAPFEKQLAFMEHMDTIITVNRVDTYTQIDVEYPTDAGRALFRDSNPGNVPLEEFLSQNQDEQQDNLINAAE</sequence>
<dbReference type="Pfam" id="PF13555">
    <property type="entry name" value="AAA_29"/>
    <property type="match status" value="1"/>
</dbReference>
<evidence type="ECO:0000313" key="4">
    <source>
        <dbReference type="EMBL" id="AXK44030.1"/>
    </source>
</evidence>
<feature type="coiled-coil region" evidence="2">
    <location>
        <begin position="682"/>
        <end position="738"/>
    </location>
</feature>
<dbReference type="PANTHER" id="PTHR32182:SF0">
    <property type="entry name" value="DNA REPLICATION AND REPAIR PROTEIN RECF"/>
    <property type="match status" value="1"/>
</dbReference>
<dbReference type="Pfam" id="PF06470">
    <property type="entry name" value="SMC_hinge"/>
    <property type="match status" value="1"/>
</dbReference>
<dbReference type="AlphaFoldDB" id="A0A345YJC8"/>
<geneLocation type="plasmid" evidence="4 5">
    <name>unnamed</name>
</geneLocation>
<proteinExistence type="predicted"/>
<feature type="domain" description="SMC hinge" evidence="3">
    <location>
        <begin position="490"/>
        <end position="591"/>
    </location>
</feature>
<dbReference type="SUPFAM" id="SSF75553">
    <property type="entry name" value="Smc hinge domain"/>
    <property type="match status" value="1"/>
</dbReference>
<dbReference type="GO" id="GO:0051276">
    <property type="term" value="P:chromosome organization"/>
    <property type="evidence" value="ECO:0007669"/>
    <property type="project" value="InterPro"/>
</dbReference>
<protein>
    <recommendedName>
        <fullName evidence="3">SMC hinge domain-containing protein</fullName>
    </recommendedName>
</protein>
<keyword evidence="1 2" id="KW-0175">Coiled coil</keyword>
<evidence type="ECO:0000259" key="3">
    <source>
        <dbReference type="Pfam" id="PF06470"/>
    </source>
</evidence>
<dbReference type="InterPro" id="IPR027417">
    <property type="entry name" value="P-loop_NTPase"/>
</dbReference>
<dbReference type="GO" id="GO:0005694">
    <property type="term" value="C:chromosome"/>
    <property type="evidence" value="ECO:0007669"/>
    <property type="project" value="InterPro"/>
</dbReference>
<dbReference type="PANTHER" id="PTHR32182">
    <property type="entry name" value="DNA REPLICATION AND REPAIR PROTEIN RECF"/>
    <property type="match status" value="1"/>
</dbReference>
<keyword evidence="5" id="KW-1185">Reference proteome</keyword>
<dbReference type="InterPro" id="IPR036277">
    <property type="entry name" value="SMC_hinge_sf"/>
</dbReference>
<dbReference type="InterPro" id="IPR010935">
    <property type="entry name" value="SMC_hinge"/>
</dbReference>
<dbReference type="GO" id="GO:0005524">
    <property type="term" value="F:ATP binding"/>
    <property type="evidence" value="ECO:0007669"/>
    <property type="project" value="InterPro"/>
</dbReference>
<dbReference type="OrthoDB" id="174137at2"/>
<dbReference type="Proteomes" id="UP000254508">
    <property type="component" value="Plasmid unnamed"/>
</dbReference>
<dbReference type="GO" id="GO:0000731">
    <property type="term" value="P:DNA synthesis involved in DNA repair"/>
    <property type="evidence" value="ECO:0007669"/>
    <property type="project" value="TreeGrafter"/>
</dbReference>